<accession>A0A1R1PUJ9</accession>
<proteinExistence type="predicted"/>
<organism evidence="2 3">
    <name type="scientific">Zancudomyces culisetae</name>
    <name type="common">Gut fungus</name>
    <name type="synonym">Smittium culisetae</name>
    <dbReference type="NCBI Taxonomy" id="1213189"/>
    <lineage>
        <taxon>Eukaryota</taxon>
        <taxon>Fungi</taxon>
        <taxon>Fungi incertae sedis</taxon>
        <taxon>Zoopagomycota</taxon>
        <taxon>Kickxellomycotina</taxon>
        <taxon>Harpellomycetes</taxon>
        <taxon>Harpellales</taxon>
        <taxon>Legeriomycetaceae</taxon>
        <taxon>Zancudomyces</taxon>
    </lineage>
</organism>
<dbReference type="SUPFAM" id="SSF53335">
    <property type="entry name" value="S-adenosyl-L-methionine-dependent methyltransferases"/>
    <property type="match status" value="1"/>
</dbReference>
<name>A0A1R1PUJ9_ZANCU</name>
<gene>
    <name evidence="2" type="ORF">AX774_g1811</name>
</gene>
<feature type="compositionally biased region" description="Basic and acidic residues" evidence="1">
    <location>
        <begin position="23"/>
        <end position="37"/>
    </location>
</feature>
<comment type="caution">
    <text evidence="2">The sequence shown here is derived from an EMBL/GenBank/DDBJ whole genome shotgun (WGS) entry which is preliminary data.</text>
</comment>
<evidence type="ECO:0000313" key="2">
    <source>
        <dbReference type="EMBL" id="OMH84651.1"/>
    </source>
</evidence>
<evidence type="ECO:0000256" key="1">
    <source>
        <dbReference type="SAM" id="MobiDB-lite"/>
    </source>
</evidence>
<dbReference type="OrthoDB" id="411785at2759"/>
<dbReference type="AlphaFoldDB" id="A0A1R1PUJ9"/>
<feature type="region of interest" description="Disordered" evidence="1">
    <location>
        <begin position="18"/>
        <end position="37"/>
    </location>
</feature>
<dbReference type="Gene3D" id="3.40.50.150">
    <property type="entry name" value="Vaccinia Virus protein VP39"/>
    <property type="match status" value="1"/>
</dbReference>
<dbReference type="EMBL" id="LSSK01000167">
    <property type="protein sequence ID" value="OMH84651.1"/>
    <property type="molecule type" value="Genomic_DNA"/>
</dbReference>
<keyword evidence="3" id="KW-1185">Reference proteome</keyword>
<evidence type="ECO:0008006" key="4">
    <source>
        <dbReference type="Google" id="ProtNLM"/>
    </source>
</evidence>
<dbReference type="Proteomes" id="UP000188320">
    <property type="component" value="Unassembled WGS sequence"/>
</dbReference>
<reference evidence="3" key="1">
    <citation type="submission" date="2017-01" db="EMBL/GenBank/DDBJ databases">
        <authorList>
            <person name="Wang Y."/>
            <person name="White M."/>
            <person name="Kvist S."/>
            <person name="Moncalvo J.-M."/>
        </authorList>
    </citation>
    <scope>NUCLEOTIDE SEQUENCE [LARGE SCALE GENOMIC DNA]</scope>
    <source>
        <strain evidence="3">COL-18-3</strain>
    </source>
</reference>
<evidence type="ECO:0000313" key="3">
    <source>
        <dbReference type="Proteomes" id="UP000188320"/>
    </source>
</evidence>
<dbReference type="InterPro" id="IPR029063">
    <property type="entry name" value="SAM-dependent_MTases_sf"/>
</dbReference>
<protein>
    <recommendedName>
        <fullName evidence="4">Methyltransferase type 11 domain-containing protein</fullName>
    </recommendedName>
</protein>
<sequence length="165" mass="18474">MERAGVVEKADNASGLDGYHCNSAEKEKVPGSGAKERGDMYKNITPQWKAVNALDMACFDEECFDFVFEKSTSDAIACGDCDGSLLKKLENEIYRVTKPGSKWLSVSYSSSRWDGIIETSRWDANVIKIKIDTDTTDGEKTTSHTVMRPEVYQNCYVFTKKIPKC</sequence>